<evidence type="ECO:0000256" key="2">
    <source>
        <dbReference type="ARBA" id="ARBA00005342"/>
    </source>
</evidence>
<dbReference type="OrthoDB" id="9779554at2"/>
<evidence type="ECO:0000256" key="3">
    <source>
        <dbReference type="ARBA" id="ARBA00022448"/>
    </source>
</evidence>
<evidence type="ECO:0000256" key="6">
    <source>
        <dbReference type="ARBA" id="ARBA00022692"/>
    </source>
</evidence>
<dbReference type="STRING" id="1265350.IX46_03035"/>
<feature type="transmembrane region" description="Helical" evidence="11">
    <location>
        <begin position="12"/>
        <end position="29"/>
    </location>
</feature>
<dbReference type="PATRIC" id="fig|1265350.3.peg.573"/>
<feature type="transmembrane region" description="Helical" evidence="11">
    <location>
        <begin position="365"/>
        <end position="384"/>
    </location>
</feature>
<dbReference type="RefSeq" id="WP_053940497.1">
    <property type="nucleotide sequence ID" value="NZ_CP009253.1"/>
</dbReference>
<evidence type="ECO:0000256" key="9">
    <source>
        <dbReference type="ARBA" id="ARBA00023136"/>
    </source>
</evidence>
<dbReference type="GO" id="GO:0005315">
    <property type="term" value="F:phosphate transmembrane transporter activity"/>
    <property type="evidence" value="ECO:0007669"/>
    <property type="project" value="InterPro"/>
</dbReference>
<keyword evidence="5 11" id="KW-0592">Phosphate transport</keyword>
<evidence type="ECO:0000256" key="5">
    <source>
        <dbReference type="ARBA" id="ARBA00022592"/>
    </source>
</evidence>
<dbReference type="PANTHER" id="PTHR11101">
    <property type="entry name" value="PHOSPHATE TRANSPORTER"/>
    <property type="match status" value="1"/>
</dbReference>
<dbReference type="GO" id="GO:0035435">
    <property type="term" value="P:phosphate ion transmembrane transport"/>
    <property type="evidence" value="ECO:0007669"/>
    <property type="project" value="TreeGrafter"/>
</dbReference>
<evidence type="ECO:0000313" key="13">
    <source>
        <dbReference type="Proteomes" id="UP000066321"/>
    </source>
</evidence>
<gene>
    <name evidence="12" type="ORF">IX46_03035</name>
</gene>
<evidence type="ECO:0000256" key="11">
    <source>
        <dbReference type="RuleBase" id="RU363058"/>
    </source>
</evidence>
<keyword evidence="8 11" id="KW-1133">Transmembrane helix</keyword>
<keyword evidence="9 11" id="KW-0472">Membrane</keyword>
<sequence>MLYLFSYSDLNHSLFIFLALFFVLFYEAINGFHDTANAVSTLIYTRSMPANLAVIMSGIFNFLGVLLGGLTVAYAIVHLLPNDLLLNKNSEHALITVFSILCSAILWNLSTWYFCLPASSSHALIGAIIGVGLTNAIITGSSLVNALNISKILNVFLSLILSPIIGLVIAGSLIFLLRYITSKHNKFNQIHMTPFEYEEKEGKKNPPLSIKIALILSSIGVSYAHGANDGQKGIGLIMLVLISIVPSSFLINLNASKNEITYTKSALNHLYKYYSNKHVHIINKNDNKKLYLNFSEIIKNVKQTNILLNNIDNYNLLNVQKRFQLRHFLLCISNNIDQITSFNINKDEKFFLYKMKQDILKTIEYAPIWIITIIALSLSIGTMFGWKRIVVTIGEKIGKKRMTYAQAMSAQITASFSIGIASYTGIPVSTTHILSSSVAGSMLADGDRIQKTTMKNIIIAWVLTLPISILLSGILYWIALSLIA</sequence>
<dbReference type="InterPro" id="IPR001204">
    <property type="entry name" value="Phos_transporter"/>
</dbReference>
<evidence type="ECO:0000256" key="7">
    <source>
        <dbReference type="ARBA" id="ARBA00022847"/>
    </source>
</evidence>
<dbReference type="Proteomes" id="UP000066321">
    <property type="component" value="Chromosome"/>
</dbReference>
<dbReference type="KEGG" id="baph:IX46_03035"/>
<accession>A0A0M4HGJ5</accession>
<feature type="transmembrane region" description="Helical" evidence="11">
    <location>
        <begin position="50"/>
        <end position="80"/>
    </location>
</feature>
<feature type="transmembrane region" description="Helical" evidence="11">
    <location>
        <begin position="156"/>
        <end position="177"/>
    </location>
</feature>
<keyword evidence="6 11" id="KW-0812">Transmembrane</keyword>
<evidence type="ECO:0000313" key="12">
    <source>
        <dbReference type="EMBL" id="ALD15507.1"/>
    </source>
</evidence>
<dbReference type="GO" id="GO:0015293">
    <property type="term" value="F:symporter activity"/>
    <property type="evidence" value="ECO:0007669"/>
    <property type="project" value="UniProtKB-KW"/>
</dbReference>
<evidence type="ECO:0000256" key="1">
    <source>
        <dbReference type="ARBA" id="ARBA00004651"/>
    </source>
</evidence>
<keyword evidence="4" id="KW-1003">Cell membrane</keyword>
<feature type="transmembrane region" description="Helical" evidence="11">
    <location>
        <begin position="208"/>
        <end position="227"/>
    </location>
</feature>
<evidence type="ECO:0000256" key="10">
    <source>
        <dbReference type="ARBA" id="ARBA00047348"/>
    </source>
</evidence>
<organism evidence="12 13">
    <name type="scientific">Buchnera aphidicola</name>
    <name type="common">Aphis glycines</name>
    <dbReference type="NCBI Taxonomy" id="1265350"/>
    <lineage>
        <taxon>Bacteria</taxon>
        <taxon>Pseudomonadati</taxon>
        <taxon>Pseudomonadota</taxon>
        <taxon>Gammaproteobacteria</taxon>
        <taxon>Enterobacterales</taxon>
        <taxon>Erwiniaceae</taxon>
        <taxon>Buchnera</taxon>
    </lineage>
</organism>
<comment type="similarity">
    <text evidence="2">Belongs to the inorganic phosphate transporter (PiT) (TC 2.A.20) family. Pit subfamily.</text>
</comment>
<dbReference type="Pfam" id="PF01384">
    <property type="entry name" value="PHO4"/>
    <property type="match status" value="1"/>
</dbReference>
<keyword evidence="3 11" id="KW-0813">Transport</keyword>
<dbReference type="PANTHER" id="PTHR11101:SF65">
    <property type="entry name" value="LOW-AFFINITY INORGANIC PHOSPHATE TRANSPORTER PITA-RELATED"/>
    <property type="match status" value="1"/>
</dbReference>
<feature type="transmembrane region" description="Helical" evidence="11">
    <location>
        <begin position="458"/>
        <end position="479"/>
    </location>
</feature>
<proteinExistence type="inferred from homology"/>
<dbReference type="GO" id="GO:0005886">
    <property type="term" value="C:plasma membrane"/>
    <property type="evidence" value="ECO:0007669"/>
    <property type="project" value="UniProtKB-SubCell"/>
</dbReference>
<comment type="catalytic activity">
    <reaction evidence="10">
        <text>phosphate(in) + H(+)(in) = phosphate(out) + H(+)(out)</text>
        <dbReference type="Rhea" id="RHEA:29939"/>
        <dbReference type="ChEBI" id="CHEBI:15378"/>
        <dbReference type="ChEBI" id="CHEBI:43474"/>
    </reaction>
</comment>
<dbReference type="EMBL" id="CP009253">
    <property type="protein sequence ID" value="ALD15507.1"/>
    <property type="molecule type" value="Genomic_DNA"/>
</dbReference>
<feature type="transmembrane region" description="Helical" evidence="11">
    <location>
        <begin position="404"/>
        <end position="426"/>
    </location>
</feature>
<reference evidence="12 13" key="1">
    <citation type="journal article" date="2015" name="J Genomics">
        <title>Whole Genome Sequence of the Soybean Aphid Endosymbiont Buchnera aphidicola and Genetic Differentiation among Biotype-Specific Strains.</title>
        <authorList>
            <person name="Cassone B.J."/>
            <person name="Wenger J.A."/>
            <person name="Michel A.P."/>
        </authorList>
    </citation>
    <scope>NUCLEOTIDE SEQUENCE [LARGE SCALE GENOMIC DNA]</scope>
    <source>
        <strain evidence="12 13">BAg</strain>
    </source>
</reference>
<feature type="transmembrane region" description="Helical" evidence="11">
    <location>
        <begin position="123"/>
        <end position="144"/>
    </location>
</feature>
<protein>
    <recommendedName>
        <fullName evidence="11">Phosphate transporter</fullName>
    </recommendedName>
</protein>
<name>A0A0M4HGJ5_9GAMM</name>
<keyword evidence="7" id="KW-0769">Symport</keyword>
<comment type="subcellular location">
    <subcellularLocation>
        <location evidence="1">Cell membrane</location>
        <topology evidence="1">Multi-pass membrane protein</topology>
    </subcellularLocation>
    <subcellularLocation>
        <location evidence="11">Membrane</location>
        <topology evidence="11">Multi-pass membrane protein</topology>
    </subcellularLocation>
</comment>
<feature type="transmembrane region" description="Helical" evidence="11">
    <location>
        <begin position="233"/>
        <end position="255"/>
    </location>
</feature>
<dbReference type="AlphaFoldDB" id="A0A0M4HGJ5"/>
<evidence type="ECO:0000256" key="8">
    <source>
        <dbReference type="ARBA" id="ARBA00022989"/>
    </source>
</evidence>
<feature type="transmembrane region" description="Helical" evidence="11">
    <location>
        <begin position="92"/>
        <end position="116"/>
    </location>
</feature>
<evidence type="ECO:0000256" key="4">
    <source>
        <dbReference type="ARBA" id="ARBA00022475"/>
    </source>
</evidence>